<evidence type="ECO:0000256" key="14">
    <source>
        <dbReference type="SAM" id="Phobius"/>
    </source>
</evidence>
<feature type="compositionally biased region" description="Polar residues" evidence="13">
    <location>
        <begin position="1"/>
        <end position="13"/>
    </location>
</feature>
<gene>
    <name evidence="16" type="ORF">JO379_003233</name>
</gene>
<dbReference type="EMBL" id="JAGIOH010000001">
    <property type="protein sequence ID" value="MBP2403764.1"/>
    <property type="molecule type" value="Genomic_DNA"/>
</dbReference>
<dbReference type="PANTHER" id="PTHR10859">
    <property type="entry name" value="GLYCOSYL TRANSFERASE"/>
    <property type="match status" value="1"/>
</dbReference>
<dbReference type="PANTHER" id="PTHR10859:SF91">
    <property type="entry name" value="DOLICHYL-PHOSPHATE BETA-GLUCOSYLTRANSFERASE"/>
    <property type="match status" value="1"/>
</dbReference>
<feature type="transmembrane region" description="Helical" evidence="14">
    <location>
        <begin position="609"/>
        <end position="631"/>
    </location>
</feature>
<keyword evidence="17" id="KW-1185">Reference proteome</keyword>
<keyword evidence="6 16" id="KW-0808">Transferase</keyword>
<comment type="subcellular location">
    <subcellularLocation>
        <location evidence="1">Endoplasmic reticulum membrane</location>
        <topology evidence="1">Single-pass membrane protein</topology>
    </subcellularLocation>
</comment>
<accession>A0ABS4Y4Q8</accession>
<dbReference type="GeneID" id="91570111"/>
<feature type="transmembrane region" description="Helical" evidence="14">
    <location>
        <begin position="414"/>
        <end position="432"/>
    </location>
</feature>
<comment type="caution">
    <text evidence="16">The sequence shown here is derived from an EMBL/GenBank/DDBJ whole genome shotgun (WGS) entry which is preliminary data.</text>
</comment>
<dbReference type="InterPro" id="IPR029044">
    <property type="entry name" value="Nucleotide-diphossugar_trans"/>
</dbReference>
<feature type="compositionally biased region" description="Polar residues" evidence="13">
    <location>
        <begin position="26"/>
        <end position="44"/>
    </location>
</feature>
<sequence length="860" mass="93101">MSKTQPSDASGPTESGPHAPPDGSAGPSSVTQPGTQSGSGTIPAQPTGAPPVDLSVIVPAYNEENRLAPSLEAIRTHLDTLTTGPGRRVRWELIVVDDGSTDATAEVIDKAAATEARIRLLRTPANRGKGHAVRTGVLASRGRRVLVTDADLATPIEDLDLLQHRLDEGATAAVGSRALPGSRIAVRQHALRELLGGAGARLIRAAAVPGIRDTQCGFKLFDGDKVRAAFTRSRLDGWSYDVEILRHFHERGWPVAEVPVRWAHQPGSKVRPLAYPTVLADLVRLRWRAVRPVQIIVPALYLFFAFVLYGGLWGNLGSGYLADSGSDQTQWEWFFAVTADNVANLHNPFFTDLQNFPLGVNLMANTTMLGLSAPLAPVTLAFGAHVTWAIVLTGGLAATAIAWYWLIAKRFVRSRWAAALGGAFCAFAPPMISHGNAHPNFIVFFMFPLIIDRLLRLCEGKRTTRDGVILGLFLTYQIFLGEEALLLAVCGLVLFAVGYAIASPDVAKAVARPLLRGLGIAALVCLPLLIYPLSWQFFGAQSYHSVLHGQVGNHPMALLEFATRSMAGDEKVAASLSLNRTEENAFFGWPLVALTVALVVHLRNQPRVLALGGTALGAVVLSLGQNIPLLGTDRTLPGPWRVLAQMPLFESVIESRVAMVAVPAIGILLALGCDRLAVTRLRSERETSHRLLGWAALAVALLPLVPTPYRTVERAPTPAFLADGTWRTYVRPGHSLVPVPVPSPSDTAALHWQVDADLGFAFPGGYFNGPWGPDRIGIYGPEPRATSELLRKIRETGRIPALGARERRDFRVDLGFWRADALVLAPQDNVLPLRTAVTRLTGEEPKRIGDTWVWDVRDDR</sequence>
<evidence type="ECO:0000256" key="5">
    <source>
        <dbReference type="ARBA" id="ARBA00022676"/>
    </source>
</evidence>
<dbReference type="Pfam" id="PF00535">
    <property type="entry name" value="Glycos_transf_2"/>
    <property type="match status" value="1"/>
</dbReference>
<comment type="pathway">
    <text evidence="2">Protein modification; protein glycosylation.</text>
</comment>
<feature type="transmembrane region" description="Helical" evidence="14">
    <location>
        <begin position="485"/>
        <end position="502"/>
    </location>
</feature>
<evidence type="ECO:0000256" key="4">
    <source>
        <dbReference type="ARBA" id="ARBA00012583"/>
    </source>
</evidence>
<comment type="catalytic activity">
    <reaction evidence="12">
        <text>a di-trans,poly-cis-dolichyl phosphate + UDP-alpha-D-glucose = a di-trans,poly-cis-dolichyl beta-D-glucosyl phosphate + UDP</text>
        <dbReference type="Rhea" id="RHEA:15401"/>
        <dbReference type="Rhea" id="RHEA-COMP:19498"/>
        <dbReference type="Rhea" id="RHEA-COMP:19502"/>
        <dbReference type="ChEBI" id="CHEBI:57525"/>
        <dbReference type="ChEBI" id="CHEBI:57683"/>
        <dbReference type="ChEBI" id="CHEBI:58223"/>
        <dbReference type="ChEBI" id="CHEBI:58885"/>
        <dbReference type="EC" id="2.4.1.117"/>
    </reaction>
    <physiologicalReaction direction="left-to-right" evidence="12">
        <dbReference type="Rhea" id="RHEA:15402"/>
    </physiologicalReaction>
</comment>
<dbReference type="Proteomes" id="UP001519291">
    <property type="component" value="Unassembled WGS sequence"/>
</dbReference>
<evidence type="ECO:0000256" key="10">
    <source>
        <dbReference type="ARBA" id="ARBA00022989"/>
    </source>
</evidence>
<dbReference type="Gene3D" id="3.90.550.10">
    <property type="entry name" value="Spore Coat Polysaccharide Biosynthesis Protein SpsA, Chain A"/>
    <property type="match status" value="1"/>
</dbReference>
<dbReference type="GO" id="GO:0004581">
    <property type="term" value="F:dolichyl-phosphate beta-glucosyltransferase activity"/>
    <property type="evidence" value="ECO:0007669"/>
    <property type="project" value="UniProtKB-EC"/>
</dbReference>
<comment type="similarity">
    <text evidence="3">Belongs to the glycosyltransferase 2 family.</text>
</comment>
<evidence type="ECO:0000256" key="13">
    <source>
        <dbReference type="SAM" id="MobiDB-lite"/>
    </source>
</evidence>
<evidence type="ECO:0000259" key="15">
    <source>
        <dbReference type="Pfam" id="PF00535"/>
    </source>
</evidence>
<keyword evidence="11 14" id="KW-0472">Membrane</keyword>
<evidence type="ECO:0000313" key="16">
    <source>
        <dbReference type="EMBL" id="MBP2403764.1"/>
    </source>
</evidence>
<evidence type="ECO:0000256" key="7">
    <source>
        <dbReference type="ARBA" id="ARBA00022692"/>
    </source>
</evidence>
<evidence type="ECO:0000256" key="3">
    <source>
        <dbReference type="ARBA" id="ARBA00006739"/>
    </source>
</evidence>
<evidence type="ECO:0000256" key="1">
    <source>
        <dbReference type="ARBA" id="ARBA00004389"/>
    </source>
</evidence>
<evidence type="ECO:0000256" key="6">
    <source>
        <dbReference type="ARBA" id="ARBA00022679"/>
    </source>
</evidence>
<evidence type="ECO:0000256" key="12">
    <source>
        <dbReference type="ARBA" id="ARBA00045097"/>
    </source>
</evidence>
<feature type="transmembrane region" description="Helical" evidence="14">
    <location>
        <begin position="386"/>
        <end position="407"/>
    </location>
</feature>
<evidence type="ECO:0000256" key="2">
    <source>
        <dbReference type="ARBA" id="ARBA00004922"/>
    </source>
</evidence>
<dbReference type="EC" id="2.4.1.117" evidence="4"/>
<feature type="region of interest" description="Disordered" evidence="13">
    <location>
        <begin position="1"/>
        <end position="51"/>
    </location>
</feature>
<dbReference type="RefSeq" id="WP_209515494.1">
    <property type="nucleotide sequence ID" value="NZ_JAGIOH010000001.1"/>
</dbReference>
<proteinExistence type="inferred from homology"/>
<reference evidence="16 17" key="1">
    <citation type="submission" date="2021-03" db="EMBL/GenBank/DDBJ databases">
        <title>Sequencing the genomes of 1000 actinobacteria strains.</title>
        <authorList>
            <person name="Klenk H.-P."/>
        </authorList>
    </citation>
    <scope>NUCLEOTIDE SEQUENCE [LARGE SCALE GENOMIC DNA]</scope>
    <source>
        <strain evidence="16 17">DSM 41480</strain>
    </source>
</reference>
<feature type="domain" description="Glycosyltransferase 2-like" evidence="15">
    <location>
        <begin position="55"/>
        <end position="192"/>
    </location>
</feature>
<feature type="transmembrane region" description="Helical" evidence="14">
    <location>
        <begin position="293"/>
        <end position="312"/>
    </location>
</feature>
<feature type="transmembrane region" description="Helical" evidence="14">
    <location>
        <begin position="651"/>
        <end position="671"/>
    </location>
</feature>
<protein>
    <recommendedName>
        <fullName evidence="4">dolichyl-phosphate beta-glucosyltransferase</fullName>
        <ecNumber evidence="4">2.4.1.117</ecNumber>
    </recommendedName>
</protein>
<name>A0ABS4Y4Q8_9ACTN</name>
<evidence type="ECO:0000313" key="17">
    <source>
        <dbReference type="Proteomes" id="UP001519291"/>
    </source>
</evidence>
<evidence type="ECO:0000256" key="9">
    <source>
        <dbReference type="ARBA" id="ARBA00022968"/>
    </source>
</evidence>
<feature type="transmembrane region" description="Helical" evidence="14">
    <location>
        <begin position="585"/>
        <end position="602"/>
    </location>
</feature>
<dbReference type="SUPFAM" id="SSF53448">
    <property type="entry name" value="Nucleotide-diphospho-sugar transferases"/>
    <property type="match status" value="1"/>
</dbReference>
<organism evidence="16 17">
    <name type="scientific">Streptomyces syringium</name>
    <dbReference type="NCBI Taxonomy" id="76729"/>
    <lineage>
        <taxon>Bacteria</taxon>
        <taxon>Bacillati</taxon>
        <taxon>Actinomycetota</taxon>
        <taxon>Actinomycetes</taxon>
        <taxon>Kitasatosporales</taxon>
        <taxon>Streptomycetaceae</taxon>
        <taxon>Streptomyces</taxon>
    </lineage>
</organism>
<dbReference type="CDD" id="cd04188">
    <property type="entry name" value="DPG_synthase"/>
    <property type="match status" value="1"/>
</dbReference>
<keyword evidence="9" id="KW-0735">Signal-anchor</keyword>
<dbReference type="InterPro" id="IPR035518">
    <property type="entry name" value="DPG_synthase"/>
</dbReference>
<feature type="transmembrane region" description="Helical" evidence="14">
    <location>
        <begin position="514"/>
        <end position="533"/>
    </location>
</feature>
<evidence type="ECO:0000256" key="8">
    <source>
        <dbReference type="ARBA" id="ARBA00022824"/>
    </source>
</evidence>
<feature type="transmembrane region" description="Helical" evidence="14">
    <location>
        <begin position="691"/>
        <end position="709"/>
    </location>
</feature>
<keyword evidence="10 14" id="KW-1133">Transmembrane helix</keyword>
<dbReference type="InterPro" id="IPR001173">
    <property type="entry name" value="Glyco_trans_2-like"/>
</dbReference>
<keyword evidence="8" id="KW-0256">Endoplasmic reticulum</keyword>
<keyword evidence="7 14" id="KW-0812">Transmembrane</keyword>
<keyword evidence="5 16" id="KW-0328">Glycosyltransferase</keyword>
<evidence type="ECO:0000256" key="11">
    <source>
        <dbReference type="ARBA" id="ARBA00023136"/>
    </source>
</evidence>